<evidence type="ECO:0000313" key="2">
    <source>
        <dbReference type="Proteomes" id="UP000267029"/>
    </source>
</evidence>
<name>A0A0R3UPC1_MESCO</name>
<accession>A0A0R3UPC1</accession>
<sequence length="67" mass="7231">MFRASGPSCWAEVSIIARPLAHARTRAPRHPGVVRLACLESCAAPSRLAVCLNLCVVPVANFLRVFT</sequence>
<protein>
    <submittedName>
        <fullName evidence="1 3">Uncharacterized protein</fullName>
    </submittedName>
</protein>
<proteinExistence type="predicted"/>
<dbReference type="WBParaSite" id="MCU_009618-RA">
    <property type="protein sequence ID" value="MCU_009618-RA"/>
    <property type="gene ID" value="MCU_009618"/>
</dbReference>
<reference evidence="3" key="2">
    <citation type="submission" date="2019-11" db="UniProtKB">
        <authorList>
            <consortium name="WormBaseParasite"/>
        </authorList>
    </citation>
    <scope>IDENTIFICATION</scope>
</reference>
<dbReference type="AlphaFoldDB" id="A0A0R3UPC1"/>
<evidence type="ECO:0000313" key="3">
    <source>
        <dbReference type="WBParaSite" id="MCU_009618-RA"/>
    </source>
</evidence>
<reference evidence="1 2" key="1">
    <citation type="submission" date="2018-10" db="EMBL/GenBank/DDBJ databases">
        <authorList>
            <consortium name="Pathogen Informatics"/>
        </authorList>
    </citation>
    <scope>NUCLEOTIDE SEQUENCE [LARGE SCALE GENOMIC DNA]</scope>
</reference>
<dbReference type="EMBL" id="UXSR01005804">
    <property type="protein sequence ID" value="VDD83690.1"/>
    <property type="molecule type" value="Genomic_DNA"/>
</dbReference>
<organism evidence="3">
    <name type="scientific">Mesocestoides corti</name>
    <name type="common">Flatworm</name>
    <dbReference type="NCBI Taxonomy" id="53468"/>
    <lineage>
        <taxon>Eukaryota</taxon>
        <taxon>Metazoa</taxon>
        <taxon>Spiralia</taxon>
        <taxon>Lophotrochozoa</taxon>
        <taxon>Platyhelminthes</taxon>
        <taxon>Cestoda</taxon>
        <taxon>Eucestoda</taxon>
        <taxon>Cyclophyllidea</taxon>
        <taxon>Mesocestoididae</taxon>
        <taxon>Mesocestoides</taxon>
    </lineage>
</organism>
<dbReference type="Proteomes" id="UP000267029">
    <property type="component" value="Unassembled WGS sequence"/>
</dbReference>
<evidence type="ECO:0000313" key="1">
    <source>
        <dbReference type="EMBL" id="VDD83690.1"/>
    </source>
</evidence>
<gene>
    <name evidence="1" type="ORF">MCOS_LOCUS9693</name>
</gene>
<keyword evidence="2" id="KW-1185">Reference proteome</keyword>